<dbReference type="InterPro" id="IPR005586">
    <property type="entry name" value="ABC_trans_aux"/>
</dbReference>
<name>A0A2R8BK47_9RHOB</name>
<evidence type="ECO:0000313" key="2">
    <source>
        <dbReference type="EMBL" id="SPH23766.1"/>
    </source>
</evidence>
<dbReference type="Gene3D" id="3.40.50.10610">
    <property type="entry name" value="ABC-type transport auxiliary lipoprotein component"/>
    <property type="match status" value="1"/>
</dbReference>
<reference evidence="2 3" key="1">
    <citation type="submission" date="2018-03" db="EMBL/GenBank/DDBJ databases">
        <authorList>
            <person name="Keele B.F."/>
        </authorList>
    </citation>
    <scope>NUCLEOTIDE SEQUENCE [LARGE SCALE GENOMIC DNA]</scope>
    <source>
        <strain evidence="2 3">CECT 8626</strain>
    </source>
</reference>
<evidence type="ECO:0000313" key="3">
    <source>
        <dbReference type="Proteomes" id="UP000244924"/>
    </source>
</evidence>
<dbReference type="Pfam" id="PF03886">
    <property type="entry name" value="ABC_trans_aux"/>
    <property type="match status" value="1"/>
</dbReference>
<accession>A0A2R8BK47</accession>
<protein>
    <recommendedName>
        <fullName evidence="1">ABC-type transport auxiliary lipoprotein component domain-containing protein</fullName>
    </recommendedName>
</protein>
<dbReference type="SUPFAM" id="SSF159594">
    <property type="entry name" value="XCC0632-like"/>
    <property type="match status" value="1"/>
</dbReference>
<dbReference type="OrthoDB" id="7858211at2"/>
<dbReference type="PROSITE" id="PS51257">
    <property type="entry name" value="PROKAR_LIPOPROTEIN"/>
    <property type="match status" value="1"/>
</dbReference>
<organism evidence="2 3">
    <name type="scientific">Albidovulum aquaemixtae</name>
    <dbReference type="NCBI Taxonomy" id="1542388"/>
    <lineage>
        <taxon>Bacteria</taxon>
        <taxon>Pseudomonadati</taxon>
        <taxon>Pseudomonadota</taxon>
        <taxon>Alphaproteobacteria</taxon>
        <taxon>Rhodobacterales</taxon>
        <taxon>Paracoccaceae</taxon>
        <taxon>Albidovulum</taxon>
    </lineage>
</organism>
<keyword evidence="3" id="KW-1185">Reference proteome</keyword>
<evidence type="ECO:0000259" key="1">
    <source>
        <dbReference type="Pfam" id="PF03886"/>
    </source>
</evidence>
<feature type="domain" description="ABC-type transport auxiliary lipoprotein component" evidence="1">
    <location>
        <begin position="29"/>
        <end position="184"/>
    </location>
</feature>
<gene>
    <name evidence="2" type="ORF">DEA8626_02835</name>
</gene>
<proteinExistence type="predicted"/>
<dbReference type="EMBL" id="OMOQ01000002">
    <property type="protein sequence ID" value="SPH23766.1"/>
    <property type="molecule type" value="Genomic_DNA"/>
</dbReference>
<dbReference type="Proteomes" id="UP000244924">
    <property type="component" value="Unassembled WGS sequence"/>
</dbReference>
<sequence>MVRLSAKTFLVTLLVVLAGCGSGNAPRFLLNPPEPEQRFDVRYSRIELREVSLPAYAAAPDIAVQGEGGDLRNLPDALWADDPVRGVTMALARSLDEASDAVVAAEPWPLDAPADLRVEVRVEQMLARADGRYEISGHYAYYAPEGSGRGSLRRFSVAAPISGEGARGVADAAGAALALLAREILSRL</sequence>
<dbReference type="AlphaFoldDB" id="A0A2R8BK47"/>